<accession>A0ABR8GNG5</accession>
<dbReference type="Proteomes" id="UP000660380">
    <property type="component" value="Unassembled WGS sequence"/>
</dbReference>
<comment type="similarity">
    <text evidence="10">Belongs to the NadD family.</text>
</comment>
<evidence type="ECO:0000256" key="2">
    <source>
        <dbReference type="ARBA" id="ARBA00005019"/>
    </source>
</evidence>
<evidence type="ECO:0000313" key="13">
    <source>
        <dbReference type="Proteomes" id="UP000660380"/>
    </source>
</evidence>
<dbReference type="RefSeq" id="WP_029637719.1">
    <property type="nucleotide sequence ID" value="NZ_JACJTA010000017.1"/>
</dbReference>
<gene>
    <name evidence="10" type="primary">nadD</name>
    <name evidence="12" type="ORF">H6G81_10350</name>
</gene>
<dbReference type="Gene3D" id="3.40.50.620">
    <property type="entry name" value="HUPs"/>
    <property type="match status" value="1"/>
</dbReference>
<proteinExistence type="inferred from homology"/>
<comment type="catalytic activity">
    <reaction evidence="9 10">
        <text>nicotinate beta-D-ribonucleotide + ATP + H(+) = deamido-NAD(+) + diphosphate</text>
        <dbReference type="Rhea" id="RHEA:22860"/>
        <dbReference type="ChEBI" id="CHEBI:15378"/>
        <dbReference type="ChEBI" id="CHEBI:30616"/>
        <dbReference type="ChEBI" id="CHEBI:33019"/>
        <dbReference type="ChEBI" id="CHEBI:57502"/>
        <dbReference type="ChEBI" id="CHEBI:58437"/>
        <dbReference type="EC" id="2.7.7.18"/>
    </reaction>
</comment>
<evidence type="ECO:0000256" key="9">
    <source>
        <dbReference type="ARBA" id="ARBA00048721"/>
    </source>
</evidence>
<evidence type="ECO:0000256" key="8">
    <source>
        <dbReference type="ARBA" id="ARBA00023027"/>
    </source>
</evidence>
<organism evidence="12 13">
    <name type="scientific">Scytonema hofmannii FACHB-248</name>
    <dbReference type="NCBI Taxonomy" id="1842502"/>
    <lineage>
        <taxon>Bacteria</taxon>
        <taxon>Bacillati</taxon>
        <taxon>Cyanobacteriota</taxon>
        <taxon>Cyanophyceae</taxon>
        <taxon>Nostocales</taxon>
        <taxon>Scytonemataceae</taxon>
        <taxon>Scytonema</taxon>
    </lineage>
</organism>
<evidence type="ECO:0000256" key="1">
    <source>
        <dbReference type="ARBA" id="ARBA00002324"/>
    </source>
</evidence>
<comment type="function">
    <text evidence="1 10">Catalyzes the reversible adenylation of nicotinate mononucleotide (NaMN) to nicotinic acid adenine dinucleotide (NaAD).</text>
</comment>
<dbReference type="HAMAP" id="MF_00244">
    <property type="entry name" value="NaMN_adenylyltr"/>
    <property type="match status" value="1"/>
</dbReference>
<dbReference type="PANTHER" id="PTHR39321">
    <property type="entry name" value="NICOTINATE-NUCLEOTIDE ADENYLYLTRANSFERASE-RELATED"/>
    <property type="match status" value="1"/>
</dbReference>
<keyword evidence="13" id="KW-1185">Reference proteome</keyword>
<keyword evidence="8 10" id="KW-0520">NAD</keyword>
<evidence type="ECO:0000256" key="10">
    <source>
        <dbReference type="HAMAP-Rule" id="MF_00244"/>
    </source>
</evidence>
<dbReference type="InterPro" id="IPR005248">
    <property type="entry name" value="NadD/NMNAT"/>
</dbReference>
<dbReference type="NCBIfam" id="NF000842">
    <property type="entry name" value="PRK00071.2-1"/>
    <property type="match status" value="1"/>
</dbReference>
<dbReference type="NCBIfam" id="TIGR00482">
    <property type="entry name" value="nicotinate (nicotinamide) nucleotide adenylyltransferase"/>
    <property type="match status" value="1"/>
</dbReference>
<feature type="domain" description="Cytidyltransferase-like" evidence="11">
    <location>
        <begin position="5"/>
        <end position="165"/>
    </location>
</feature>
<dbReference type="NCBIfam" id="TIGR00125">
    <property type="entry name" value="cyt_tran_rel"/>
    <property type="match status" value="1"/>
</dbReference>
<evidence type="ECO:0000256" key="6">
    <source>
        <dbReference type="ARBA" id="ARBA00022741"/>
    </source>
</evidence>
<keyword evidence="4 10" id="KW-0808">Transferase</keyword>
<comment type="caution">
    <text evidence="12">The sequence shown here is derived from an EMBL/GenBank/DDBJ whole genome shotgun (WGS) entry which is preliminary data.</text>
</comment>
<sequence length="199" mass="22558">MKIALFGTSADPPTAGHQTILNWLSEHYDRVVVWAANNPFKSHQTPLEHRVAMLRLLIADMCPPRRNIILEQELSSFRTLETVEKAKLNVSEDTELTLVIGSDLLNQLPRWYSIEDLLREVQLLVVPRPGYAIDESSLSEVLHLGGKIAIANLIGLDVSSTAYRENKDPQALTAPVVNYIHQKHLYECQDTSKKKFQIY</sequence>
<keyword evidence="3 10" id="KW-0662">Pyridine nucleotide biosynthesis</keyword>
<reference evidence="12 13" key="1">
    <citation type="journal article" date="2020" name="ISME J.">
        <title>Comparative genomics reveals insights into cyanobacterial evolution and habitat adaptation.</title>
        <authorList>
            <person name="Chen M.Y."/>
            <person name="Teng W.K."/>
            <person name="Zhao L."/>
            <person name="Hu C.X."/>
            <person name="Zhou Y.K."/>
            <person name="Han B.P."/>
            <person name="Song L.R."/>
            <person name="Shu W.S."/>
        </authorList>
    </citation>
    <scope>NUCLEOTIDE SEQUENCE [LARGE SCALE GENOMIC DNA]</scope>
    <source>
        <strain evidence="12 13">FACHB-248</strain>
    </source>
</reference>
<comment type="pathway">
    <text evidence="2 10">Cofactor biosynthesis; NAD(+) biosynthesis; deamido-NAD(+) from nicotinate D-ribonucleotide: step 1/1.</text>
</comment>
<dbReference type="GO" id="GO:0004515">
    <property type="term" value="F:nicotinate-nucleotide adenylyltransferase activity"/>
    <property type="evidence" value="ECO:0007669"/>
    <property type="project" value="UniProtKB-EC"/>
</dbReference>
<evidence type="ECO:0000256" key="7">
    <source>
        <dbReference type="ARBA" id="ARBA00022840"/>
    </source>
</evidence>
<dbReference type="InterPro" id="IPR014729">
    <property type="entry name" value="Rossmann-like_a/b/a_fold"/>
</dbReference>
<dbReference type="CDD" id="cd02165">
    <property type="entry name" value="NMNAT"/>
    <property type="match status" value="1"/>
</dbReference>
<keyword evidence="5 10" id="KW-0548">Nucleotidyltransferase</keyword>
<evidence type="ECO:0000259" key="11">
    <source>
        <dbReference type="Pfam" id="PF01467"/>
    </source>
</evidence>
<dbReference type="Pfam" id="PF01467">
    <property type="entry name" value="CTP_transf_like"/>
    <property type="match status" value="1"/>
</dbReference>
<dbReference type="SUPFAM" id="SSF52374">
    <property type="entry name" value="Nucleotidylyl transferase"/>
    <property type="match status" value="1"/>
</dbReference>
<evidence type="ECO:0000256" key="4">
    <source>
        <dbReference type="ARBA" id="ARBA00022679"/>
    </source>
</evidence>
<evidence type="ECO:0000256" key="3">
    <source>
        <dbReference type="ARBA" id="ARBA00022642"/>
    </source>
</evidence>
<dbReference type="EC" id="2.7.7.18" evidence="10"/>
<name>A0ABR8GNG5_9CYAN</name>
<protein>
    <recommendedName>
        <fullName evidence="10">Probable nicotinate-nucleotide adenylyltransferase</fullName>
        <ecNumber evidence="10">2.7.7.18</ecNumber>
    </recommendedName>
    <alternativeName>
        <fullName evidence="10">Deamido-NAD(+) diphosphorylase</fullName>
    </alternativeName>
    <alternativeName>
        <fullName evidence="10">Deamido-NAD(+) pyrophosphorylase</fullName>
    </alternativeName>
    <alternativeName>
        <fullName evidence="10">Nicotinate mononucleotide adenylyltransferase</fullName>
        <shortName evidence="10">NaMN adenylyltransferase</shortName>
    </alternativeName>
</protein>
<keyword evidence="7 10" id="KW-0067">ATP-binding</keyword>
<evidence type="ECO:0000313" key="12">
    <source>
        <dbReference type="EMBL" id="MBD2604917.1"/>
    </source>
</evidence>
<evidence type="ECO:0000256" key="5">
    <source>
        <dbReference type="ARBA" id="ARBA00022695"/>
    </source>
</evidence>
<dbReference type="PANTHER" id="PTHR39321:SF3">
    <property type="entry name" value="PHOSPHOPANTETHEINE ADENYLYLTRANSFERASE"/>
    <property type="match status" value="1"/>
</dbReference>
<dbReference type="EMBL" id="JACJTA010000017">
    <property type="protein sequence ID" value="MBD2604917.1"/>
    <property type="molecule type" value="Genomic_DNA"/>
</dbReference>
<dbReference type="InterPro" id="IPR004821">
    <property type="entry name" value="Cyt_trans-like"/>
</dbReference>
<keyword evidence="6 10" id="KW-0547">Nucleotide-binding</keyword>